<keyword evidence="3" id="KW-1185">Reference proteome</keyword>
<comment type="caution">
    <text evidence="2">The sequence shown here is derived from an EMBL/GenBank/DDBJ whole genome shotgun (WGS) entry which is preliminary data.</text>
</comment>
<evidence type="ECO:0000313" key="2">
    <source>
        <dbReference type="EMBL" id="GMH32043.1"/>
    </source>
</evidence>
<protein>
    <recommendedName>
        <fullName evidence="4">Secreted protein</fullName>
    </recommendedName>
</protein>
<evidence type="ECO:0000313" key="3">
    <source>
        <dbReference type="Proteomes" id="UP001279734"/>
    </source>
</evidence>
<feature type="chain" id="PRO_5041919426" description="Secreted protein" evidence="1">
    <location>
        <begin position="25"/>
        <end position="197"/>
    </location>
</feature>
<sequence>MAGPLLATMVVLLEILLRVVLVGALPGVAPSCHSGRVDPVSTKLWWNSASGLIGQIQDGAFFDMVVVLMDWLGNDGAGVGLRMAMVFSCETRIAVKMDSGLSLGIFCFCRCCEMVNLCCAAAWRLLVGLLIPLAESEKRCAPDFVMRRLCPAHVFGPSYGARKVVELVAGGSGSNGFLAVGGGAVGCRKSLIMVLHL</sequence>
<dbReference type="EMBL" id="BSYO01000054">
    <property type="protein sequence ID" value="GMH32043.1"/>
    <property type="molecule type" value="Genomic_DNA"/>
</dbReference>
<feature type="signal peptide" evidence="1">
    <location>
        <begin position="1"/>
        <end position="24"/>
    </location>
</feature>
<evidence type="ECO:0008006" key="4">
    <source>
        <dbReference type="Google" id="ProtNLM"/>
    </source>
</evidence>
<gene>
    <name evidence="2" type="ORF">Nepgr_033887</name>
</gene>
<accession>A0AAD3TLG3</accession>
<keyword evidence="1" id="KW-0732">Signal</keyword>
<dbReference type="AlphaFoldDB" id="A0AAD3TLG3"/>
<reference evidence="2" key="1">
    <citation type="submission" date="2023-05" db="EMBL/GenBank/DDBJ databases">
        <title>Nepenthes gracilis genome sequencing.</title>
        <authorList>
            <person name="Fukushima K."/>
        </authorList>
    </citation>
    <scope>NUCLEOTIDE SEQUENCE</scope>
    <source>
        <strain evidence="2">SING2019-196</strain>
    </source>
</reference>
<proteinExistence type="predicted"/>
<name>A0AAD3TLG3_NEPGR</name>
<organism evidence="2 3">
    <name type="scientific">Nepenthes gracilis</name>
    <name type="common">Slender pitcher plant</name>
    <dbReference type="NCBI Taxonomy" id="150966"/>
    <lineage>
        <taxon>Eukaryota</taxon>
        <taxon>Viridiplantae</taxon>
        <taxon>Streptophyta</taxon>
        <taxon>Embryophyta</taxon>
        <taxon>Tracheophyta</taxon>
        <taxon>Spermatophyta</taxon>
        <taxon>Magnoliopsida</taxon>
        <taxon>eudicotyledons</taxon>
        <taxon>Gunneridae</taxon>
        <taxon>Pentapetalae</taxon>
        <taxon>Caryophyllales</taxon>
        <taxon>Nepenthaceae</taxon>
        <taxon>Nepenthes</taxon>
    </lineage>
</organism>
<evidence type="ECO:0000256" key="1">
    <source>
        <dbReference type="SAM" id="SignalP"/>
    </source>
</evidence>
<dbReference type="Proteomes" id="UP001279734">
    <property type="component" value="Unassembled WGS sequence"/>
</dbReference>